<feature type="region of interest" description="Disordered" evidence="2">
    <location>
        <begin position="851"/>
        <end position="874"/>
    </location>
</feature>
<dbReference type="SMART" id="SM00671">
    <property type="entry name" value="SEL1"/>
    <property type="match status" value="4"/>
</dbReference>
<organism evidence="4 5">
    <name type="scientific">Rhizobium terricola</name>
    <dbReference type="NCBI Taxonomy" id="2728849"/>
    <lineage>
        <taxon>Bacteria</taxon>
        <taxon>Pseudomonadati</taxon>
        <taxon>Pseudomonadota</taxon>
        <taxon>Alphaproteobacteria</taxon>
        <taxon>Hyphomicrobiales</taxon>
        <taxon>Rhizobiaceae</taxon>
        <taxon>Rhizobium/Agrobacterium group</taxon>
        <taxon>Rhizobium</taxon>
    </lineage>
</organism>
<evidence type="ECO:0000256" key="1">
    <source>
        <dbReference type="SAM" id="Coils"/>
    </source>
</evidence>
<dbReference type="Pfam" id="PF01471">
    <property type="entry name" value="PG_binding_1"/>
    <property type="match status" value="1"/>
</dbReference>
<dbReference type="Gene3D" id="1.20.1270.70">
    <property type="entry name" value="Designed single chain three-helix bundle"/>
    <property type="match status" value="1"/>
</dbReference>
<evidence type="ECO:0000313" key="5">
    <source>
        <dbReference type="Proteomes" id="UP000541470"/>
    </source>
</evidence>
<feature type="compositionally biased region" description="Basic and acidic residues" evidence="2">
    <location>
        <begin position="42"/>
        <end position="94"/>
    </location>
</feature>
<dbReference type="InterPro" id="IPR006597">
    <property type="entry name" value="Sel1-like"/>
</dbReference>
<feature type="region of interest" description="Disordered" evidence="2">
    <location>
        <begin position="607"/>
        <end position="638"/>
    </location>
</feature>
<dbReference type="Proteomes" id="UP000541470">
    <property type="component" value="Unassembled WGS sequence"/>
</dbReference>
<name>A0A7Y0FWJ3_9HYPH</name>
<feature type="compositionally biased region" description="Low complexity" evidence="2">
    <location>
        <begin position="95"/>
        <end position="105"/>
    </location>
</feature>
<feature type="coiled-coil region" evidence="1">
    <location>
        <begin position="329"/>
        <end position="395"/>
    </location>
</feature>
<dbReference type="InterPro" id="IPR036365">
    <property type="entry name" value="PGBD-like_sf"/>
</dbReference>
<proteinExistence type="predicted"/>
<dbReference type="PANTHER" id="PTHR43628:SF1">
    <property type="entry name" value="CHITIN SYNTHASE REGULATORY FACTOR 2-RELATED"/>
    <property type="match status" value="1"/>
</dbReference>
<feature type="region of interest" description="Disordered" evidence="2">
    <location>
        <begin position="694"/>
        <end position="726"/>
    </location>
</feature>
<dbReference type="Pfam" id="PF08238">
    <property type="entry name" value="Sel1"/>
    <property type="match status" value="4"/>
</dbReference>
<dbReference type="InterPro" id="IPR011990">
    <property type="entry name" value="TPR-like_helical_dom_sf"/>
</dbReference>
<evidence type="ECO:0000256" key="2">
    <source>
        <dbReference type="SAM" id="MobiDB-lite"/>
    </source>
</evidence>
<feature type="compositionally biased region" description="Low complexity" evidence="2">
    <location>
        <begin position="957"/>
        <end position="971"/>
    </location>
</feature>
<dbReference type="EMBL" id="JABBGK010000002">
    <property type="protein sequence ID" value="NML74955.1"/>
    <property type="molecule type" value="Genomic_DNA"/>
</dbReference>
<feature type="domain" description="Peptidoglycan binding-like" evidence="3">
    <location>
        <begin position="1206"/>
        <end position="1259"/>
    </location>
</feature>
<accession>A0A7Y0FWJ3</accession>
<feature type="region of interest" description="Disordered" evidence="2">
    <location>
        <begin position="788"/>
        <end position="813"/>
    </location>
</feature>
<reference evidence="4 5" key="1">
    <citation type="submission" date="2020-04" db="EMBL/GenBank/DDBJ databases">
        <title>Rhizobium sp. S-51 isolated from soil.</title>
        <authorList>
            <person name="Dahal R.H."/>
        </authorList>
    </citation>
    <scope>NUCLEOTIDE SEQUENCE [LARGE SCALE GENOMIC DNA]</scope>
    <source>
        <strain evidence="4 5">S-51</strain>
    </source>
</reference>
<protein>
    <submittedName>
        <fullName evidence="4">Peptidoglycan-binding protein</fullName>
    </submittedName>
</protein>
<dbReference type="SUPFAM" id="SSF81901">
    <property type="entry name" value="HCP-like"/>
    <property type="match status" value="1"/>
</dbReference>
<evidence type="ECO:0000313" key="4">
    <source>
        <dbReference type="EMBL" id="NML74955.1"/>
    </source>
</evidence>
<dbReference type="PANTHER" id="PTHR43628">
    <property type="entry name" value="ACTIVATOR OF C KINASE PROTEIN 1-RELATED"/>
    <property type="match status" value="1"/>
</dbReference>
<evidence type="ECO:0000259" key="3">
    <source>
        <dbReference type="Pfam" id="PF01471"/>
    </source>
</evidence>
<dbReference type="InterPro" id="IPR036366">
    <property type="entry name" value="PGBDSf"/>
</dbReference>
<dbReference type="RefSeq" id="WP_169590967.1">
    <property type="nucleotide sequence ID" value="NZ_JABBGK010000002.1"/>
</dbReference>
<dbReference type="Gene3D" id="1.10.101.10">
    <property type="entry name" value="PGBD-like superfamily/PGBD"/>
    <property type="match status" value="1"/>
</dbReference>
<feature type="region of interest" description="Disordered" evidence="2">
    <location>
        <begin position="1"/>
        <end position="105"/>
    </location>
</feature>
<comment type="caution">
    <text evidence="4">The sequence shown here is derived from an EMBL/GenBank/DDBJ whole genome shotgun (WGS) entry which is preliminary data.</text>
</comment>
<dbReference type="InterPro" id="IPR002477">
    <property type="entry name" value="Peptidoglycan-bd-like"/>
</dbReference>
<feature type="region of interest" description="Disordered" evidence="2">
    <location>
        <begin position="929"/>
        <end position="972"/>
    </location>
</feature>
<keyword evidence="1" id="KW-0175">Coiled coil</keyword>
<dbReference type="Gene3D" id="1.25.40.10">
    <property type="entry name" value="Tetratricopeptide repeat domain"/>
    <property type="match status" value="1"/>
</dbReference>
<dbReference type="AlphaFoldDB" id="A0A7Y0FWJ3"/>
<dbReference type="SUPFAM" id="SSF47090">
    <property type="entry name" value="PGBD-like"/>
    <property type="match status" value="1"/>
</dbReference>
<feature type="compositionally biased region" description="Basic and acidic residues" evidence="2">
    <location>
        <begin position="607"/>
        <end position="619"/>
    </location>
</feature>
<dbReference type="InterPro" id="IPR052945">
    <property type="entry name" value="Mitotic_Regulator"/>
</dbReference>
<gene>
    <name evidence="4" type="ORF">HHL25_12545</name>
</gene>
<feature type="region of interest" description="Disordered" evidence="2">
    <location>
        <begin position="886"/>
        <end position="911"/>
    </location>
</feature>
<keyword evidence="5" id="KW-1185">Reference proteome</keyword>
<sequence length="1264" mass="135576">MNGSRSTPSRPGGASSFDALNRTIEGLEARIEGLMGSTARPRPMEQPRREGIRERVEERLSRSDRELRSDPLAEIRQRQRSLEENRARVPERAPARAADPYMPAPQPRAAAAMQPAGYPPENITREITQALLGLRQELKQDISEGLGREISALRSEMQGIRSIAEERRPTQDMRDDIARLSHSIQQLGQVRAPGAEGLRAEFEELRSLMDGLAREDSVRHMESRWNQIEERLDDVDPAALRDEVVRLADRLDDIKGHIGRMGDNRAIHALEDKLITVAAALEHIGAHIDPNERMVMEQFAGIDMRLDEITRAIAAGSRSSAAGVDSSSFQRIEDRISGLAHQIEMLAEQRPEEEPVNELGDRLEALTARIEELSAERAASRLEERLDQLSQLLERSHKPVAQPELTGYLADISRKIDALDHGAVNDRLADRLDMLARRIEAIEFPEPSVARIDDSVLRHFEERLNAVVDRIEDASVAPTGESANLRGLEEQIAHLSALISSPASDPSVGGELSGRLMALEDYMATSDEYIIEAARQAAETVMENYARQMPSATGNSAGAADVAAFAALSDHLRHLEDFSRNSEERTHRTFEALHDTLVQIATRLDELDHGGRPAPRAEIEPAPAPAAPSPVRAAAEPAPRETAFEFEPQVFEPAPVREPAIAPEAVDTLLSEVPVIEAARPEKKVEKPSLLAGLSKRLLPGQKKDEPPATSGRQHIDKAPSIDPAEVLPPEEANELLEPGSGAPDVRKILERVRASQSNQRNDAADLSAQDADRADYIAAARRAAQAAAQELERTPKAAATSPAPLGTSEPKTSAFARYRRPILMAVGAILLAAMAMPLVKTLTGGQSAPTAIEAPKPVESGMAPQAAPVETEVAADAQADLPAAASVDASGDADTEAAKPAASDAASVDDPATEAAAAALVGGTSLDGEQLDTLKPAPHAASSPAQGFAPASTDGATAATAQPAPAEAAPAAPPAPVAEIIVPAEITPPSLALAAKQGDRLALFEIASRYTEGRGVPGDFAEAAKWYQLSADKGFAPAQYRLANLYEKGTGVPRDIAKAKQLYQQAADAGNASAMHNLAVIYASGSDGAQDYAKAVEWFAEAAEHGVSDSQFNLAILYARGNGVQQNLEASYKWFALVAKEGDKDAAQKRDEVANAMKPDQLERARAQVDLWKAAPLDADANSATVPDEWVGKGLKTASVDMKKAIRNIQVILNNNGFDAGTPDGVMGEKTVTAIKSFQKSIGEEPTGLVSDKLVNALLARNK</sequence>